<comment type="subcellular location">
    <subcellularLocation>
        <location evidence="1 10">Nucleus</location>
    </subcellularLocation>
</comment>
<keyword evidence="2 10" id="KW-0235">DNA replication</keyword>
<comment type="caution">
    <text evidence="12">The sequence shown here is derived from an EMBL/GenBank/DDBJ whole genome shotgun (WGS) entry which is preliminary data.</text>
</comment>
<keyword evidence="9" id="KW-0238">DNA-binding</keyword>
<dbReference type="InterPro" id="IPR033762">
    <property type="entry name" value="MCM_OB"/>
</dbReference>
<evidence type="ECO:0000313" key="13">
    <source>
        <dbReference type="Proteomes" id="UP001168821"/>
    </source>
</evidence>
<dbReference type="PANTHER" id="PTHR11630:SF42">
    <property type="entry name" value="DNA REPLICATION LICENSING FACTOR MCM5"/>
    <property type="match status" value="1"/>
</dbReference>
<dbReference type="GO" id="GO:0042555">
    <property type="term" value="C:MCM complex"/>
    <property type="evidence" value="ECO:0007669"/>
    <property type="project" value="UniProtKB-UniRule"/>
</dbReference>
<keyword evidence="13" id="KW-1185">Reference proteome</keyword>
<dbReference type="InterPro" id="IPR027417">
    <property type="entry name" value="P-loop_NTPase"/>
</dbReference>
<dbReference type="SUPFAM" id="SSF50249">
    <property type="entry name" value="Nucleic acid-binding proteins"/>
    <property type="match status" value="1"/>
</dbReference>
<dbReference type="PROSITE" id="PS00847">
    <property type="entry name" value="MCM_1"/>
    <property type="match status" value="1"/>
</dbReference>
<keyword evidence="4 10" id="KW-0378">Hydrolase</keyword>
<dbReference type="PROSITE" id="PS50051">
    <property type="entry name" value="MCM_2"/>
    <property type="match status" value="1"/>
</dbReference>
<reference evidence="12" key="1">
    <citation type="journal article" date="2023" name="G3 (Bethesda)">
        <title>Whole genome assemblies of Zophobas morio and Tenebrio molitor.</title>
        <authorList>
            <person name="Kaur S."/>
            <person name="Stinson S.A."/>
            <person name="diCenzo G.C."/>
        </authorList>
    </citation>
    <scope>NUCLEOTIDE SEQUENCE</scope>
    <source>
        <strain evidence="12">QUZm001</strain>
    </source>
</reference>
<evidence type="ECO:0000259" key="11">
    <source>
        <dbReference type="PROSITE" id="PS50051"/>
    </source>
</evidence>
<sequence>MADQGWDTGEIAYLADIQHPFEYKSEAQVNKTETENLFYNFLSSYRDSDDTFYYRDLLRRQYNSGNYFVTVNLEHLSKVNEILANNIIENPTEYLPLFENAINRAVDEMTRPRPPTAPFKPLQLTISSDQNPIPIRELDAQHISKLVKVPGIVINVSSVKAKATIIFLACKNCGNTKRISLKSGFSGINFPRRCDREPIGGEEDRCPLDPYEIVGDKCTLVDQQVLKLQESPEMVPTGELPRHVLLSVDRFLTNTVMAGSRVTTVGIFDIYQNSTFKSKSDLTTRTPYIRVVGFMHDKEEDGRGHLNYSSEDETLFIALSKLPDIYERIARSISPTILGSVDIKKALACLLFGGSRKRLPDGLKLRGDINVLLLGDPGTAKSQLLKYVEKMAPVAVYTSGKGSSAAGLTASVIRDPASRDFHLEAGAMVLADGGVACIDEFDKMRESDRVAIHEAMEQQTISIAKAGITTILNSRTSVLAAANSTFGRWDDSPGPEQNIDFQATILSRFDCIFIVKDTYDEHSDSVILY</sequence>
<keyword evidence="10" id="KW-0131">Cell cycle</keyword>
<dbReference type="InterPro" id="IPR031327">
    <property type="entry name" value="MCM"/>
</dbReference>
<keyword evidence="7 10" id="KW-0539">Nucleus</keyword>
<comment type="function">
    <text evidence="10">Acts as component of the MCM2-7 complex (MCM complex) which is the replicative helicase essential for 'once per cell cycle' DNA replication initiation and elongation in eukaryotic cells. The active ATPase sites in the MCM2-7 ring are formed through the interaction surfaces of two neighboring subunits such that a critical structure of a conserved arginine finger motif is provided in trans relative to the ATP-binding site of the Walker A box of the adjacent subunit. The six ATPase active sites, however, are likely to contribute differentially to the complex helicase activity.</text>
</comment>
<evidence type="ECO:0000256" key="9">
    <source>
        <dbReference type="RuleBase" id="RU004070"/>
    </source>
</evidence>
<evidence type="ECO:0000256" key="10">
    <source>
        <dbReference type="RuleBase" id="RU368063"/>
    </source>
</evidence>
<name>A0AA38LZQ1_9CUCU</name>
<feature type="domain" description="MCM C-terminal AAA(+) ATPase" evidence="11">
    <location>
        <begin position="325"/>
        <end position="529"/>
    </location>
</feature>
<dbReference type="GO" id="GO:0006270">
    <property type="term" value="P:DNA replication initiation"/>
    <property type="evidence" value="ECO:0007669"/>
    <property type="project" value="UniProtKB-UniRule"/>
</dbReference>
<dbReference type="InterPro" id="IPR008048">
    <property type="entry name" value="MCM5"/>
</dbReference>
<dbReference type="SUPFAM" id="SSF52540">
    <property type="entry name" value="P-loop containing nucleoside triphosphate hydrolases"/>
    <property type="match status" value="1"/>
</dbReference>
<dbReference type="SMART" id="SM00350">
    <property type="entry name" value="MCM"/>
    <property type="match status" value="1"/>
</dbReference>
<dbReference type="EC" id="3.6.4.12" evidence="10"/>
<keyword evidence="3 9" id="KW-0547">Nucleotide-binding</keyword>
<gene>
    <name evidence="12" type="ORF">Zmor_011905</name>
</gene>
<dbReference type="GO" id="GO:0003697">
    <property type="term" value="F:single-stranded DNA binding"/>
    <property type="evidence" value="ECO:0007669"/>
    <property type="project" value="TreeGrafter"/>
</dbReference>
<dbReference type="Proteomes" id="UP001168821">
    <property type="component" value="Unassembled WGS sequence"/>
</dbReference>
<evidence type="ECO:0000256" key="2">
    <source>
        <dbReference type="ARBA" id="ARBA00022705"/>
    </source>
</evidence>
<comment type="similarity">
    <text evidence="9">Belongs to the MCM family.</text>
</comment>
<organism evidence="12 13">
    <name type="scientific">Zophobas morio</name>
    <dbReference type="NCBI Taxonomy" id="2755281"/>
    <lineage>
        <taxon>Eukaryota</taxon>
        <taxon>Metazoa</taxon>
        <taxon>Ecdysozoa</taxon>
        <taxon>Arthropoda</taxon>
        <taxon>Hexapoda</taxon>
        <taxon>Insecta</taxon>
        <taxon>Pterygota</taxon>
        <taxon>Neoptera</taxon>
        <taxon>Endopterygota</taxon>
        <taxon>Coleoptera</taxon>
        <taxon>Polyphaga</taxon>
        <taxon>Cucujiformia</taxon>
        <taxon>Tenebrionidae</taxon>
        <taxon>Zophobas</taxon>
    </lineage>
</organism>
<dbReference type="Gene3D" id="3.30.1640.10">
    <property type="entry name" value="mini-chromosome maintenance (MCM) complex, chain A, domain 1"/>
    <property type="match status" value="1"/>
</dbReference>
<dbReference type="PRINTS" id="PR01657">
    <property type="entry name" value="MCMFAMILY"/>
</dbReference>
<evidence type="ECO:0000256" key="8">
    <source>
        <dbReference type="ARBA" id="ARBA00048432"/>
    </source>
</evidence>
<dbReference type="PANTHER" id="PTHR11630">
    <property type="entry name" value="DNA REPLICATION LICENSING FACTOR MCM FAMILY MEMBER"/>
    <property type="match status" value="1"/>
</dbReference>
<evidence type="ECO:0000256" key="5">
    <source>
        <dbReference type="ARBA" id="ARBA00022806"/>
    </source>
</evidence>
<dbReference type="PRINTS" id="PR01661">
    <property type="entry name" value="MCMPROTEIN5"/>
</dbReference>
<accession>A0AA38LZQ1</accession>
<dbReference type="GO" id="GO:0003688">
    <property type="term" value="F:DNA replication origin binding"/>
    <property type="evidence" value="ECO:0007669"/>
    <property type="project" value="UniProtKB-UniRule"/>
</dbReference>
<protein>
    <recommendedName>
        <fullName evidence="10">DNA replication licensing factor MCM5</fullName>
        <ecNumber evidence="10">3.6.4.12</ecNumber>
    </recommendedName>
</protein>
<comment type="catalytic activity">
    <reaction evidence="8">
        <text>ATP + H2O = ADP + phosphate + H(+)</text>
        <dbReference type="Rhea" id="RHEA:13065"/>
        <dbReference type="ChEBI" id="CHEBI:15377"/>
        <dbReference type="ChEBI" id="CHEBI:15378"/>
        <dbReference type="ChEBI" id="CHEBI:30616"/>
        <dbReference type="ChEBI" id="CHEBI:43474"/>
        <dbReference type="ChEBI" id="CHEBI:456216"/>
        <dbReference type="EC" id="3.6.4.12"/>
    </reaction>
    <physiologicalReaction direction="left-to-right" evidence="8">
        <dbReference type="Rhea" id="RHEA:13066"/>
    </physiologicalReaction>
</comment>
<evidence type="ECO:0000256" key="3">
    <source>
        <dbReference type="ARBA" id="ARBA00022741"/>
    </source>
</evidence>
<dbReference type="GO" id="GO:0043138">
    <property type="term" value="F:3'-5' DNA helicase activity"/>
    <property type="evidence" value="ECO:0007669"/>
    <property type="project" value="TreeGrafter"/>
</dbReference>
<proteinExistence type="inferred from homology"/>
<dbReference type="EMBL" id="JALNTZ010003551">
    <property type="protein sequence ID" value="KAJ3616409.1"/>
    <property type="molecule type" value="Genomic_DNA"/>
</dbReference>
<comment type="subunit">
    <text evidence="10">Component of the MCM2-7 complex.</text>
</comment>
<evidence type="ECO:0000256" key="4">
    <source>
        <dbReference type="ARBA" id="ARBA00022801"/>
    </source>
</evidence>
<dbReference type="InterPro" id="IPR027925">
    <property type="entry name" value="MCM_N"/>
</dbReference>
<dbReference type="Pfam" id="PF14551">
    <property type="entry name" value="MCM_N"/>
    <property type="match status" value="1"/>
</dbReference>
<dbReference type="GO" id="GO:0000727">
    <property type="term" value="P:double-strand break repair via break-induced replication"/>
    <property type="evidence" value="ECO:0007669"/>
    <property type="project" value="TreeGrafter"/>
</dbReference>
<evidence type="ECO:0000256" key="6">
    <source>
        <dbReference type="ARBA" id="ARBA00022840"/>
    </source>
</evidence>
<keyword evidence="5 10" id="KW-0347">Helicase</keyword>
<dbReference type="GO" id="GO:0016787">
    <property type="term" value="F:hydrolase activity"/>
    <property type="evidence" value="ECO:0007669"/>
    <property type="project" value="UniProtKB-KW"/>
</dbReference>
<dbReference type="Gene3D" id="2.20.28.10">
    <property type="match status" value="1"/>
</dbReference>
<dbReference type="Pfam" id="PF17207">
    <property type="entry name" value="MCM_OB"/>
    <property type="match status" value="1"/>
</dbReference>
<dbReference type="InterPro" id="IPR012340">
    <property type="entry name" value="NA-bd_OB-fold"/>
</dbReference>
<dbReference type="GO" id="GO:0005634">
    <property type="term" value="C:nucleus"/>
    <property type="evidence" value="ECO:0007669"/>
    <property type="project" value="UniProtKB-SubCell"/>
</dbReference>
<dbReference type="Gene3D" id="2.40.50.140">
    <property type="entry name" value="Nucleic acid-binding proteins"/>
    <property type="match status" value="1"/>
</dbReference>
<dbReference type="AlphaFoldDB" id="A0AA38LZQ1"/>
<keyword evidence="6 9" id="KW-0067">ATP-binding</keyword>
<evidence type="ECO:0000313" key="12">
    <source>
        <dbReference type="EMBL" id="KAJ3616409.1"/>
    </source>
</evidence>
<dbReference type="Gene3D" id="3.40.50.300">
    <property type="entry name" value="P-loop containing nucleotide triphosphate hydrolases"/>
    <property type="match status" value="1"/>
</dbReference>
<evidence type="ECO:0000256" key="1">
    <source>
        <dbReference type="ARBA" id="ARBA00004123"/>
    </source>
</evidence>
<dbReference type="Pfam" id="PF00493">
    <property type="entry name" value="MCM"/>
    <property type="match status" value="1"/>
</dbReference>
<dbReference type="InterPro" id="IPR001208">
    <property type="entry name" value="MCM_dom"/>
</dbReference>
<dbReference type="InterPro" id="IPR018525">
    <property type="entry name" value="MCM_CS"/>
</dbReference>
<dbReference type="GO" id="GO:0005524">
    <property type="term" value="F:ATP binding"/>
    <property type="evidence" value="ECO:0007669"/>
    <property type="project" value="UniProtKB-UniRule"/>
</dbReference>
<evidence type="ECO:0000256" key="7">
    <source>
        <dbReference type="ARBA" id="ARBA00023242"/>
    </source>
</evidence>
<dbReference type="GO" id="GO:0017116">
    <property type="term" value="F:single-stranded DNA helicase activity"/>
    <property type="evidence" value="ECO:0007669"/>
    <property type="project" value="TreeGrafter"/>
</dbReference>